<keyword evidence="3 6" id="KW-0812">Transmembrane</keyword>
<dbReference type="RefSeq" id="WP_209043929.1">
    <property type="nucleotide sequence ID" value="NZ_BAAAPQ010000012.1"/>
</dbReference>
<dbReference type="AlphaFoldDB" id="A0A846S0F7"/>
<feature type="transmembrane region" description="Helical" evidence="6">
    <location>
        <begin position="80"/>
        <end position="101"/>
    </location>
</feature>
<evidence type="ECO:0000256" key="6">
    <source>
        <dbReference type="SAM" id="Phobius"/>
    </source>
</evidence>
<evidence type="ECO:0000256" key="3">
    <source>
        <dbReference type="ARBA" id="ARBA00022692"/>
    </source>
</evidence>
<organism evidence="7 8">
    <name type="scientific">Brevibacterium marinum</name>
    <dbReference type="NCBI Taxonomy" id="418643"/>
    <lineage>
        <taxon>Bacteria</taxon>
        <taxon>Bacillati</taxon>
        <taxon>Actinomycetota</taxon>
        <taxon>Actinomycetes</taxon>
        <taxon>Micrococcales</taxon>
        <taxon>Brevibacteriaceae</taxon>
        <taxon>Brevibacterium</taxon>
    </lineage>
</organism>
<feature type="transmembrane region" description="Helical" evidence="6">
    <location>
        <begin position="146"/>
        <end position="168"/>
    </location>
</feature>
<gene>
    <name evidence="7" type="ORF">BKA07_001985</name>
</gene>
<feature type="transmembrane region" description="Helical" evidence="6">
    <location>
        <begin position="32"/>
        <end position="52"/>
    </location>
</feature>
<feature type="transmembrane region" description="Helical" evidence="6">
    <location>
        <begin position="107"/>
        <end position="125"/>
    </location>
</feature>
<comment type="caution">
    <text evidence="7">The sequence shown here is derived from an EMBL/GenBank/DDBJ whole genome shotgun (WGS) entry which is preliminary data.</text>
</comment>
<evidence type="ECO:0000256" key="4">
    <source>
        <dbReference type="ARBA" id="ARBA00022989"/>
    </source>
</evidence>
<accession>A0A846S0F7</accession>
<proteinExistence type="predicted"/>
<sequence>MRKKAVIVAGDLVRAALLLTVPVAWMCDLLTMLQLCIGGACVGVVTVFFDVANQSFLPEIVMSEQLGDGNRKLQASQQTAWVAGPSLASGLVGVIGGPLTIGVTMPTLLVGWSLLSWAVVVYNVAQVSFRQRLCPKPLLGRMNASIRFLVWGPMPIGAFLGGTIAHAIGIVPTLWLFASAGVLSSLPVLISPLITIRTLPNELSALDRGISPPSAPRTCKSAVQAARSCRFGLPEAEDMSNSAQSVEMLGPTGASVLE</sequence>
<evidence type="ECO:0000256" key="2">
    <source>
        <dbReference type="ARBA" id="ARBA00022475"/>
    </source>
</evidence>
<dbReference type="SUPFAM" id="SSF103473">
    <property type="entry name" value="MFS general substrate transporter"/>
    <property type="match status" value="2"/>
</dbReference>
<feature type="transmembrane region" description="Helical" evidence="6">
    <location>
        <begin position="174"/>
        <end position="196"/>
    </location>
</feature>
<dbReference type="GO" id="GO:0005886">
    <property type="term" value="C:plasma membrane"/>
    <property type="evidence" value="ECO:0007669"/>
    <property type="project" value="UniProtKB-SubCell"/>
</dbReference>
<dbReference type="EMBL" id="JAATJN010000001">
    <property type="protein sequence ID" value="NJC56950.1"/>
    <property type="molecule type" value="Genomic_DNA"/>
</dbReference>
<dbReference type="PANTHER" id="PTHR23513">
    <property type="entry name" value="INTEGRAL MEMBRANE EFFLUX PROTEIN-RELATED"/>
    <property type="match status" value="1"/>
</dbReference>
<evidence type="ECO:0000256" key="1">
    <source>
        <dbReference type="ARBA" id="ARBA00004651"/>
    </source>
</evidence>
<protein>
    <recommendedName>
        <fullName evidence="9">Transmembrane secretion effector</fullName>
    </recommendedName>
</protein>
<reference evidence="7 8" key="1">
    <citation type="submission" date="2020-03" db="EMBL/GenBank/DDBJ databases">
        <title>Sequencing the genomes of 1000 actinobacteria strains.</title>
        <authorList>
            <person name="Klenk H.-P."/>
        </authorList>
    </citation>
    <scope>NUCLEOTIDE SEQUENCE [LARGE SCALE GENOMIC DNA]</scope>
    <source>
        <strain evidence="7 8">DSM 18964</strain>
    </source>
</reference>
<keyword evidence="5 6" id="KW-0472">Membrane</keyword>
<keyword evidence="4 6" id="KW-1133">Transmembrane helix</keyword>
<keyword evidence="8" id="KW-1185">Reference proteome</keyword>
<dbReference type="Proteomes" id="UP000576792">
    <property type="component" value="Unassembled WGS sequence"/>
</dbReference>
<evidence type="ECO:0000313" key="8">
    <source>
        <dbReference type="Proteomes" id="UP000576792"/>
    </source>
</evidence>
<evidence type="ECO:0008006" key="9">
    <source>
        <dbReference type="Google" id="ProtNLM"/>
    </source>
</evidence>
<comment type="subcellular location">
    <subcellularLocation>
        <location evidence="1">Cell membrane</location>
        <topology evidence="1">Multi-pass membrane protein</topology>
    </subcellularLocation>
</comment>
<evidence type="ECO:0000256" key="5">
    <source>
        <dbReference type="ARBA" id="ARBA00023136"/>
    </source>
</evidence>
<evidence type="ECO:0000313" key="7">
    <source>
        <dbReference type="EMBL" id="NJC56950.1"/>
    </source>
</evidence>
<dbReference type="InterPro" id="IPR036259">
    <property type="entry name" value="MFS_trans_sf"/>
</dbReference>
<feature type="transmembrane region" description="Helical" evidence="6">
    <location>
        <begin position="7"/>
        <end position="26"/>
    </location>
</feature>
<name>A0A846S0F7_9MICO</name>
<dbReference type="PANTHER" id="PTHR23513:SF6">
    <property type="entry name" value="MAJOR FACILITATOR SUPERFAMILY ASSOCIATED DOMAIN-CONTAINING PROTEIN"/>
    <property type="match status" value="1"/>
</dbReference>
<keyword evidence="2" id="KW-1003">Cell membrane</keyword>